<gene>
    <name evidence="2" type="ORF">OCGS_0576</name>
</gene>
<dbReference type="OrthoDB" id="7658888at2"/>
<reference evidence="2 3" key="1">
    <citation type="journal article" date="2012" name="J. Bacteriol.">
        <title>Draft Genome Sequence of Oceaniovalibus guishaninsula JLT2003T.</title>
        <authorList>
            <person name="Tang K."/>
            <person name="Liu K."/>
            <person name="Jiao N."/>
        </authorList>
    </citation>
    <scope>NUCLEOTIDE SEQUENCE [LARGE SCALE GENOMIC DNA]</scope>
    <source>
        <strain evidence="2 3">JLT2003</strain>
    </source>
</reference>
<dbReference type="EMBL" id="AMGO01000007">
    <property type="protein sequence ID" value="EKE45486.1"/>
    <property type="molecule type" value="Genomic_DNA"/>
</dbReference>
<evidence type="ECO:0000256" key="1">
    <source>
        <dbReference type="SAM" id="MobiDB-lite"/>
    </source>
</evidence>
<dbReference type="Proteomes" id="UP000006765">
    <property type="component" value="Unassembled WGS sequence"/>
</dbReference>
<dbReference type="STRING" id="1231392.OCGS_0576"/>
<protein>
    <recommendedName>
        <fullName evidence="4">DUF4177 domain-containing protein</fullName>
    </recommendedName>
</protein>
<sequence>MSHYQYRVVPAPRVPARIKGVKRIDQRFARTLADTLNALAPEGWEFHRAETMPVEARRSFLGTRQTRDETMLVFRRWIEDADMVPVPSEPAPAPRAVPEEPDRAVPTLQSIDRRQATASASLGAPNRRVPPEVRPFPGPSTDR</sequence>
<name>K2GSA3_9RHOB</name>
<evidence type="ECO:0000313" key="2">
    <source>
        <dbReference type="EMBL" id="EKE45486.1"/>
    </source>
</evidence>
<proteinExistence type="predicted"/>
<organism evidence="2 3">
    <name type="scientific">Oceaniovalibus guishaninsula JLT2003</name>
    <dbReference type="NCBI Taxonomy" id="1231392"/>
    <lineage>
        <taxon>Bacteria</taxon>
        <taxon>Pseudomonadati</taxon>
        <taxon>Pseudomonadota</taxon>
        <taxon>Alphaproteobacteria</taxon>
        <taxon>Rhodobacterales</taxon>
        <taxon>Roseobacteraceae</taxon>
        <taxon>Oceaniovalibus</taxon>
    </lineage>
</organism>
<feature type="region of interest" description="Disordered" evidence="1">
    <location>
        <begin position="83"/>
        <end position="143"/>
    </location>
</feature>
<comment type="caution">
    <text evidence="2">The sequence shown here is derived from an EMBL/GenBank/DDBJ whole genome shotgun (WGS) entry which is preliminary data.</text>
</comment>
<dbReference type="eggNOG" id="ENOG5032S3Y">
    <property type="taxonomic scope" value="Bacteria"/>
</dbReference>
<evidence type="ECO:0008006" key="4">
    <source>
        <dbReference type="Google" id="ProtNLM"/>
    </source>
</evidence>
<keyword evidence="3" id="KW-1185">Reference proteome</keyword>
<evidence type="ECO:0000313" key="3">
    <source>
        <dbReference type="Proteomes" id="UP000006765"/>
    </source>
</evidence>
<dbReference type="AlphaFoldDB" id="K2GSA3"/>
<accession>K2GSA3</accession>
<dbReference type="RefSeq" id="WP_007425729.1">
    <property type="nucleotide sequence ID" value="NZ_AMGO01000007.1"/>
</dbReference>
<feature type="compositionally biased region" description="Pro residues" evidence="1">
    <location>
        <begin position="132"/>
        <end position="143"/>
    </location>
</feature>